<keyword evidence="1" id="KW-0472">Membrane</keyword>
<evidence type="ECO:0000313" key="3">
    <source>
        <dbReference type="Proteomes" id="UP001528823"/>
    </source>
</evidence>
<name>A0ABT5UG82_9GAMM</name>
<feature type="transmembrane region" description="Helical" evidence="1">
    <location>
        <begin position="12"/>
        <end position="33"/>
    </location>
</feature>
<dbReference type="PROSITE" id="PS51257">
    <property type="entry name" value="PROKAR_LIPOPROTEIN"/>
    <property type="match status" value="1"/>
</dbReference>
<organism evidence="2 3">
    <name type="scientific">Spartinivicinus poritis</name>
    <dbReference type="NCBI Taxonomy" id="2994640"/>
    <lineage>
        <taxon>Bacteria</taxon>
        <taxon>Pseudomonadati</taxon>
        <taxon>Pseudomonadota</taxon>
        <taxon>Gammaproteobacteria</taxon>
        <taxon>Oceanospirillales</taxon>
        <taxon>Zooshikellaceae</taxon>
        <taxon>Spartinivicinus</taxon>
    </lineage>
</organism>
<dbReference type="EMBL" id="JAPMOU010000062">
    <property type="protein sequence ID" value="MDE1465401.1"/>
    <property type="molecule type" value="Genomic_DNA"/>
</dbReference>
<evidence type="ECO:0000313" key="2">
    <source>
        <dbReference type="EMBL" id="MDE1465401.1"/>
    </source>
</evidence>
<evidence type="ECO:0008006" key="4">
    <source>
        <dbReference type="Google" id="ProtNLM"/>
    </source>
</evidence>
<evidence type="ECO:0000256" key="1">
    <source>
        <dbReference type="SAM" id="Phobius"/>
    </source>
</evidence>
<keyword evidence="1" id="KW-1133">Transmembrane helix</keyword>
<accession>A0ABT5UG82</accession>
<keyword evidence="1" id="KW-0812">Transmembrane</keyword>
<reference evidence="2 3" key="1">
    <citation type="submission" date="2022-11" db="EMBL/GenBank/DDBJ databases">
        <title>Spartinivicinus poritis sp. nov., isolated from scleractinian coral Porites lutea.</title>
        <authorList>
            <person name="Zhang G."/>
            <person name="Cai L."/>
            <person name="Wei Q."/>
        </authorList>
    </citation>
    <scope>NUCLEOTIDE SEQUENCE [LARGE SCALE GENOMIC DNA]</scope>
    <source>
        <strain evidence="2 3">A2-2</strain>
    </source>
</reference>
<dbReference type="Proteomes" id="UP001528823">
    <property type="component" value="Unassembled WGS sequence"/>
</dbReference>
<protein>
    <recommendedName>
        <fullName evidence="4">Lipoprotein</fullName>
    </recommendedName>
</protein>
<comment type="caution">
    <text evidence="2">The sequence shown here is derived from an EMBL/GenBank/DDBJ whole genome shotgun (WGS) entry which is preliminary data.</text>
</comment>
<keyword evidence="3" id="KW-1185">Reference proteome</keyword>
<sequence>MNKLCSLQYIYYWLVTVIITILLVGCSFQSLIIRNIPSLVADRIADTLALSSLQEKSLEKELKVLLTNEKPRIVKIKAFLKNISVSHFDANQVHQYIAENYFEVAKQVNILLAKYMLLLNTKQKLAMYANFSEENEAFSEKIEDYDVDGVFDRFQFFTGSLTDKQKAMITNKMAVFKSLLEERLARRLDTQSQIAKILDTDVPDKQAKLISLLNQKAIFYPANKNRKQIILLINQIVSSTNKEQIEAIEKSREKLIGWLDDYLIYY</sequence>
<proteinExistence type="predicted"/>
<dbReference type="RefSeq" id="WP_274691709.1">
    <property type="nucleotide sequence ID" value="NZ_JAPMOU010000062.1"/>
</dbReference>
<gene>
    <name evidence="2" type="ORF">ORQ98_25875</name>
</gene>